<dbReference type="EMBL" id="KI536925">
    <property type="protein sequence ID" value="ESR39805.1"/>
    <property type="molecule type" value="Genomic_DNA"/>
</dbReference>
<proteinExistence type="predicted"/>
<keyword evidence="2" id="KW-1185">Reference proteome</keyword>
<gene>
    <name evidence="1" type="ORF">CICLE_v10026906mg</name>
</gene>
<dbReference type="Gramene" id="ESR39805">
    <property type="protein sequence ID" value="ESR39805"/>
    <property type="gene ID" value="CICLE_v10026906mg"/>
</dbReference>
<evidence type="ECO:0000313" key="2">
    <source>
        <dbReference type="Proteomes" id="UP000030687"/>
    </source>
</evidence>
<protein>
    <submittedName>
        <fullName evidence="1">Uncharacterized protein</fullName>
    </submittedName>
</protein>
<name>V4SLR3_CITCL</name>
<dbReference type="Proteomes" id="UP000030687">
    <property type="component" value="Unassembled WGS sequence"/>
</dbReference>
<evidence type="ECO:0000313" key="1">
    <source>
        <dbReference type="EMBL" id="ESR39805.1"/>
    </source>
</evidence>
<accession>V4SLR3</accession>
<reference evidence="1 2" key="1">
    <citation type="submission" date="2013-10" db="EMBL/GenBank/DDBJ databases">
        <authorList>
            <consortium name="International Citrus Genome Consortium"/>
            <person name="Jenkins J."/>
            <person name="Schmutz J."/>
            <person name="Prochnik S."/>
            <person name="Rokhsar D."/>
            <person name="Gmitter F."/>
            <person name="Ollitrault P."/>
            <person name="Machado M."/>
            <person name="Talon M."/>
            <person name="Wincker P."/>
            <person name="Jaillon O."/>
            <person name="Morgante M."/>
        </authorList>
    </citation>
    <scope>NUCLEOTIDE SEQUENCE</scope>
    <source>
        <strain evidence="2">cv. Clemenules</strain>
    </source>
</reference>
<dbReference type="KEGG" id="cic:CICLE_v10026906mg"/>
<dbReference type="InParanoid" id="V4SLR3"/>
<organism evidence="1 2">
    <name type="scientific">Citrus clementina</name>
    <name type="common">Clementine</name>
    <name type="synonym">Citrus deliciosa x Citrus sinensis</name>
    <dbReference type="NCBI Taxonomy" id="85681"/>
    <lineage>
        <taxon>Eukaryota</taxon>
        <taxon>Viridiplantae</taxon>
        <taxon>Streptophyta</taxon>
        <taxon>Embryophyta</taxon>
        <taxon>Tracheophyta</taxon>
        <taxon>Spermatophyta</taxon>
        <taxon>Magnoliopsida</taxon>
        <taxon>eudicotyledons</taxon>
        <taxon>Gunneridae</taxon>
        <taxon>Pentapetalae</taxon>
        <taxon>rosids</taxon>
        <taxon>malvids</taxon>
        <taxon>Sapindales</taxon>
        <taxon>Rutaceae</taxon>
        <taxon>Aurantioideae</taxon>
        <taxon>Citrus</taxon>
    </lineage>
</organism>
<sequence>MISHIMMELTIESSYTILTLNYQSIAVIYQLSTKDPTKQPTILLAHKCTVWLFACPVFDFSSVLKHQ</sequence>
<dbReference type="AlphaFoldDB" id="V4SLR3"/>